<dbReference type="Proteomes" id="UP000054018">
    <property type="component" value="Unassembled WGS sequence"/>
</dbReference>
<evidence type="ECO:0000313" key="2">
    <source>
        <dbReference type="Proteomes" id="UP000054018"/>
    </source>
</evidence>
<protein>
    <submittedName>
        <fullName evidence="1">Unplaced genomic scaffold scaffold_283, whole genome shotgun sequence</fullName>
    </submittedName>
</protein>
<dbReference type="OrthoDB" id="3183574at2759"/>
<name>A0A0C9YAM3_9AGAM</name>
<sequence>MLCSCDAVVSGSTALHLLMPELGTTWEPTDLDIYLPQHTLIVMQRHLQAEGYSIITELPVKKCSYNYSHISHVLMVSNGHATVDLVVSRTSTALSPIFQFHSTVVMNFVSADTVFCGYPSLTLWQLSMANAGPLYYSHEKGAILNALRKYLSRGIRYVHCKDEHGASHTCKVSTRMLMDRATLWFNFEAIPEAPRSHLDVFQQFGVLDLQWILGGMPCGLESAFCRPQVDVVEEDL</sequence>
<dbReference type="AlphaFoldDB" id="A0A0C9YAM3"/>
<reference evidence="1 2" key="1">
    <citation type="submission" date="2014-04" db="EMBL/GenBank/DDBJ databases">
        <authorList>
            <consortium name="DOE Joint Genome Institute"/>
            <person name="Kuo A."/>
            <person name="Kohler A."/>
            <person name="Costa M.D."/>
            <person name="Nagy L.G."/>
            <person name="Floudas D."/>
            <person name="Copeland A."/>
            <person name="Barry K.W."/>
            <person name="Cichocki N."/>
            <person name="Veneault-Fourrey C."/>
            <person name="LaButti K."/>
            <person name="Lindquist E.A."/>
            <person name="Lipzen A."/>
            <person name="Lundell T."/>
            <person name="Morin E."/>
            <person name="Murat C."/>
            <person name="Sun H."/>
            <person name="Tunlid A."/>
            <person name="Henrissat B."/>
            <person name="Grigoriev I.V."/>
            <person name="Hibbett D.S."/>
            <person name="Martin F."/>
            <person name="Nordberg H.P."/>
            <person name="Cantor M.N."/>
            <person name="Hua S.X."/>
        </authorList>
    </citation>
    <scope>NUCLEOTIDE SEQUENCE [LARGE SCALE GENOMIC DNA]</scope>
    <source>
        <strain evidence="1 2">441</strain>
    </source>
</reference>
<organism evidence="1 2">
    <name type="scientific">Pisolithus microcarpus 441</name>
    <dbReference type="NCBI Taxonomy" id="765257"/>
    <lineage>
        <taxon>Eukaryota</taxon>
        <taxon>Fungi</taxon>
        <taxon>Dikarya</taxon>
        <taxon>Basidiomycota</taxon>
        <taxon>Agaricomycotina</taxon>
        <taxon>Agaricomycetes</taxon>
        <taxon>Agaricomycetidae</taxon>
        <taxon>Boletales</taxon>
        <taxon>Sclerodermatineae</taxon>
        <taxon>Pisolithaceae</taxon>
        <taxon>Pisolithus</taxon>
    </lineage>
</organism>
<accession>A0A0C9YAM3</accession>
<keyword evidence="2" id="KW-1185">Reference proteome</keyword>
<gene>
    <name evidence="1" type="ORF">PISMIDRAFT_118019</name>
</gene>
<reference evidence="2" key="2">
    <citation type="submission" date="2015-01" db="EMBL/GenBank/DDBJ databases">
        <title>Evolutionary Origins and Diversification of the Mycorrhizal Mutualists.</title>
        <authorList>
            <consortium name="DOE Joint Genome Institute"/>
            <consortium name="Mycorrhizal Genomics Consortium"/>
            <person name="Kohler A."/>
            <person name="Kuo A."/>
            <person name="Nagy L.G."/>
            <person name="Floudas D."/>
            <person name="Copeland A."/>
            <person name="Barry K.W."/>
            <person name="Cichocki N."/>
            <person name="Veneault-Fourrey C."/>
            <person name="LaButti K."/>
            <person name="Lindquist E.A."/>
            <person name="Lipzen A."/>
            <person name="Lundell T."/>
            <person name="Morin E."/>
            <person name="Murat C."/>
            <person name="Riley R."/>
            <person name="Ohm R."/>
            <person name="Sun H."/>
            <person name="Tunlid A."/>
            <person name="Henrissat B."/>
            <person name="Grigoriev I.V."/>
            <person name="Hibbett D.S."/>
            <person name="Martin F."/>
        </authorList>
    </citation>
    <scope>NUCLEOTIDE SEQUENCE [LARGE SCALE GENOMIC DNA]</scope>
    <source>
        <strain evidence="2">441</strain>
    </source>
</reference>
<proteinExistence type="predicted"/>
<evidence type="ECO:0000313" key="1">
    <source>
        <dbReference type="EMBL" id="KIK13896.1"/>
    </source>
</evidence>
<dbReference type="HOGENOM" id="CLU_068912_2_0_1"/>
<dbReference type="EMBL" id="KN833967">
    <property type="protein sequence ID" value="KIK13896.1"/>
    <property type="molecule type" value="Genomic_DNA"/>
</dbReference>